<keyword evidence="2" id="KW-1185">Reference proteome</keyword>
<proteinExistence type="predicted"/>
<evidence type="ECO:0000313" key="2">
    <source>
        <dbReference type="Proteomes" id="UP000000366"/>
    </source>
</evidence>
<geneLocation type="plasmid" evidence="1 2">
    <name>RPME01</name>
</geneLocation>
<dbReference type="RefSeq" id="WP_011831762.1">
    <property type="nucleotide sequence ID" value="NC_008826.1"/>
</dbReference>
<dbReference type="eggNOG" id="ENOG502Z95S">
    <property type="taxonomic scope" value="Bacteria"/>
</dbReference>
<keyword evidence="1" id="KW-0614">Plasmid</keyword>
<protein>
    <submittedName>
        <fullName evidence="1">Uncharacterized protein</fullName>
    </submittedName>
</protein>
<dbReference type="EMBL" id="CP000556">
    <property type="protein sequence ID" value="ABM97174.1"/>
    <property type="molecule type" value="Genomic_DNA"/>
</dbReference>
<dbReference type="AlphaFoldDB" id="A2SNN5"/>
<sequence>MLTMDAKRNAESYAYPNGMLNTGWIAGVLRLPDPANGICYIQQTRSENHMLPIHFDPKTSPLPRDLKEWDLVMAYCHVHGGRDGDQRVVSLKSIRFEAANALHMDKKFATALLQKWAVHVHEAAKDSGTPEAIRKLGEAHGQPDAASRVDSFDWKAMKMNHNASNHVRLAGFIEAKSFETNRVGPDGKQMNDRLVVLLRQTADPDRAIAIRWYSRNLKPLSEALQRKMPIIVTGEFRLDVKAIGAPDPATGIAPVSKIPYIQAKDIPQPVLPGSDAIRVVPHWLSTMLSRDAELAPQAAVGEAPAAAPVVNSEAAKMFAATFAAAEKKGDANG</sequence>
<accession>A2SNN5</accession>
<dbReference type="HOGENOM" id="CLU_833691_0_0_4"/>
<gene>
    <name evidence="1" type="ordered locus">Mpe_B0399</name>
</gene>
<organism evidence="1 2">
    <name type="scientific">Methylibium petroleiphilum (strain ATCC BAA-1232 / LMG 22953 / PM1)</name>
    <dbReference type="NCBI Taxonomy" id="420662"/>
    <lineage>
        <taxon>Bacteria</taxon>
        <taxon>Pseudomonadati</taxon>
        <taxon>Pseudomonadota</taxon>
        <taxon>Betaproteobacteria</taxon>
        <taxon>Burkholderiales</taxon>
        <taxon>Sphaerotilaceae</taxon>
        <taxon>Methylibium</taxon>
    </lineage>
</organism>
<name>A2SNN5_METPP</name>
<evidence type="ECO:0000313" key="1">
    <source>
        <dbReference type="EMBL" id="ABM97174.1"/>
    </source>
</evidence>
<dbReference type="Proteomes" id="UP000000366">
    <property type="component" value="Plasmid RPME01"/>
</dbReference>
<reference evidence="1 2" key="1">
    <citation type="journal article" date="2007" name="J. Bacteriol.">
        <title>Whole-genome analysis of the methyl tert-butyl ether-degrading beta-proteobacterium Methylibium petroleiphilum PM1.</title>
        <authorList>
            <person name="Kane S.R."/>
            <person name="Chakicherla A.Y."/>
            <person name="Chain P.S.G."/>
            <person name="Schmidt R."/>
            <person name="Shin M.W."/>
            <person name="Legler T.C."/>
            <person name="Scow K.M."/>
            <person name="Larimer F.W."/>
            <person name="Lucas S.M."/>
            <person name="Richardson P.M."/>
            <person name="Hristova K.R."/>
        </authorList>
    </citation>
    <scope>NUCLEOTIDE SEQUENCE [LARGE SCALE GENOMIC DNA]</scope>
    <source>
        <strain evidence="2">ATCC BAA-1232 / LMG 22953 / PM1</strain>
        <plasmid evidence="1 2">RPME01</plasmid>
    </source>
</reference>
<dbReference type="KEGG" id="mpt:Mpe_B0399"/>